<sequence>MKKIVLLFVLALCYNVSHAQFGKMLKNKAKAAVEKKLDKKETSSSSSKSENASGMVGSSSTENSSKTEYTDEEFKA</sequence>
<evidence type="ECO:0000313" key="3">
    <source>
        <dbReference type="EMBL" id="TYA79281.1"/>
    </source>
</evidence>
<feature type="compositionally biased region" description="Polar residues" evidence="1">
    <location>
        <begin position="56"/>
        <end position="67"/>
    </location>
</feature>
<gene>
    <name evidence="3" type="ORF">FUA24_08110</name>
</gene>
<dbReference type="RefSeq" id="WP_148541243.1">
    <property type="nucleotide sequence ID" value="NZ_VSDQ01000532.1"/>
</dbReference>
<name>A0A5D0I8Q0_9FLAO</name>
<dbReference type="AlphaFoldDB" id="A0A5D0I8Q0"/>
<comment type="caution">
    <text evidence="3">The sequence shown here is derived from an EMBL/GenBank/DDBJ whole genome shotgun (WGS) entry which is preliminary data.</text>
</comment>
<evidence type="ECO:0000256" key="1">
    <source>
        <dbReference type="SAM" id="MobiDB-lite"/>
    </source>
</evidence>
<feature type="region of interest" description="Disordered" evidence="1">
    <location>
        <begin position="35"/>
        <end position="76"/>
    </location>
</feature>
<evidence type="ECO:0000256" key="2">
    <source>
        <dbReference type="SAM" id="SignalP"/>
    </source>
</evidence>
<keyword evidence="2" id="KW-0732">Signal</keyword>
<feature type="non-terminal residue" evidence="3">
    <location>
        <position position="76"/>
    </location>
</feature>
<feature type="chain" id="PRO_5023030819" evidence="2">
    <location>
        <begin position="20"/>
        <end position="76"/>
    </location>
</feature>
<proteinExistence type="predicted"/>
<dbReference type="Proteomes" id="UP000323930">
    <property type="component" value="Unassembled WGS sequence"/>
</dbReference>
<accession>A0A5D0I8Q0</accession>
<feature type="signal peptide" evidence="2">
    <location>
        <begin position="1"/>
        <end position="19"/>
    </location>
</feature>
<dbReference type="OrthoDB" id="1181409at2"/>
<keyword evidence="4" id="KW-1185">Reference proteome</keyword>
<protein>
    <submittedName>
        <fullName evidence="3">Uncharacterized protein</fullName>
    </submittedName>
</protein>
<dbReference type="EMBL" id="VSDQ01000532">
    <property type="protein sequence ID" value="TYA79281.1"/>
    <property type="molecule type" value="Genomic_DNA"/>
</dbReference>
<organism evidence="3 4">
    <name type="scientific">Seonamhaeicola marinus</name>
    <dbReference type="NCBI Taxonomy" id="1912246"/>
    <lineage>
        <taxon>Bacteria</taxon>
        <taxon>Pseudomonadati</taxon>
        <taxon>Bacteroidota</taxon>
        <taxon>Flavobacteriia</taxon>
        <taxon>Flavobacteriales</taxon>
        <taxon>Flavobacteriaceae</taxon>
    </lineage>
</organism>
<evidence type="ECO:0000313" key="4">
    <source>
        <dbReference type="Proteomes" id="UP000323930"/>
    </source>
</evidence>
<reference evidence="3 4" key="1">
    <citation type="submission" date="2019-08" db="EMBL/GenBank/DDBJ databases">
        <title>Seonamhaeicola sediminis sp. nov., isolated from marine sediment.</title>
        <authorList>
            <person name="Cao W.R."/>
        </authorList>
    </citation>
    <scope>NUCLEOTIDE SEQUENCE [LARGE SCALE GENOMIC DNA]</scope>
    <source>
        <strain evidence="3 4">B011</strain>
    </source>
</reference>